<reference evidence="4" key="1">
    <citation type="journal article" date="2023" name="Mol. Ecol. Resour.">
        <title>Chromosome-level genome assembly of a triploid poplar Populus alba 'Berolinensis'.</title>
        <authorList>
            <person name="Chen S."/>
            <person name="Yu Y."/>
            <person name="Wang X."/>
            <person name="Wang S."/>
            <person name="Zhang T."/>
            <person name="Zhou Y."/>
            <person name="He R."/>
            <person name="Meng N."/>
            <person name="Wang Y."/>
            <person name="Liu W."/>
            <person name="Liu Z."/>
            <person name="Liu J."/>
            <person name="Guo Q."/>
            <person name="Huang H."/>
            <person name="Sederoff R.R."/>
            <person name="Wang G."/>
            <person name="Qu G."/>
            <person name="Chen S."/>
        </authorList>
    </citation>
    <scope>NUCLEOTIDE SEQUENCE</scope>
    <source>
        <strain evidence="4">SC-2020</strain>
    </source>
</reference>
<evidence type="ECO:0000256" key="1">
    <source>
        <dbReference type="ARBA" id="ARBA00005593"/>
    </source>
</evidence>
<dbReference type="FunFam" id="1.10.405.10:FF:000011">
    <property type="entry name" value="Rab GDP dissociation inhibitor"/>
    <property type="match status" value="1"/>
</dbReference>
<dbReference type="InterPro" id="IPR018203">
    <property type="entry name" value="GDP_dissociation_inhibitor"/>
</dbReference>
<protein>
    <recommendedName>
        <fullName evidence="2">Guanosine nucleotide diphosphate dissociation inhibitor</fullName>
    </recommendedName>
</protein>
<dbReference type="Gene3D" id="1.10.405.10">
    <property type="entry name" value="Guanine Nucleotide Dissociation Inhibitor, domain 1"/>
    <property type="match status" value="1"/>
</dbReference>
<evidence type="ECO:0000313" key="4">
    <source>
        <dbReference type="EMBL" id="KAJ6959377.1"/>
    </source>
</evidence>
<comment type="caution">
    <text evidence="4">The sequence shown here is derived from an EMBL/GenBank/DDBJ whole genome shotgun (WGS) entry which is preliminary data.</text>
</comment>
<dbReference type="EMBL" id="JAQIZT010000017">
    <property type="protein sequence ID" value="KAJ6959377.1"/>
    <property type="molecule type" value="Genomic_DNA"/>
</dbReference>
<dbReference type="PANTHER" id="PTHR11787:SF10">
    <property type="entry name" value="GUANOSINE NUCLEOTIDE DIPHOSPHATE DISSOCIATION INHIBITOR"/>
    <property type="match status" value="1"/>
</dbReference>
<dbReference type="Gene3D" id="3.30.519.10">
    <property type="entry name" value="Guanine Nucleotide Dissociation Inhibitor, domain 2"/>
    <property type="match status" value="1"/>
</dbReference>
<dbReference type="Gene3D" id="3.50.50.60">
    <property type="entry name" value="FAD/NAD(P)-binding domain"/>
    <property type="match status" value="1"/>
</dbReference>
<comment type="similarity">
    <text evidence="1 2">Belongs to the Rab GDI family.</text>
</comment>
<name>A0AAD6LES1_9ROSI</name>
<proteinExistence type="inferred from homology"/>
<dbReference type="GO" id="GO:0007264">
    <property type="term" value="P:small GTPase-mediated signal transduction"/>
    <property type="evidence" value="ECO:0007669"/>
    <property type="project" value="InterPro"/>
</dbReference>
<evidence type="ECO:0000256" key="2">
    <source>
        <dbReference type="RuleBase" id="RU363124"/>
    </source>
</evidence>
<dbReference type="SUPFAM" id="SSF54373">
    <property type="entry name" value="FAD-linked reductases, C-terminal domain"/>
    <property type="match status" value="1"/>
</dbReference>
<evidence type="ECO:0000256" key="3">
    <source>
        <dbReference type="SAM" id="Phobius"/>
    </source>
</evidence>
<feature type="transmembrane region" description="Helical" evidence="3">
    <location>
        <begin position="336"/>
        <end position="361"/>
    </location>
</feature>
<keyword evidence="3" id="KW-1133">Transmembrane helix</keyword>
<keyword evidence="3" id="KW-0472">Membrane</keyword>
<dbReference type="InterPro" id="IPR000806">
    <property type="entry name" value="RabGDI"/>
</dbReference>
<dbReference type="GO" id="GO:0005737">
    <property type="term" value="C:cytoplasm"/>
    <property type="evidence" value="ECO:0007669"/>
    <property type="project" value="TreeGrafter"/>
</dbReference>
<evidence type="ECO:0000313" key="5">
    <source>
        <dbReference type="Proteomes" id="UP001164929"/>
    </source>
</evidence>
<dbReference type="Proteomes" id="UP001164929">
    <property type="component" value="Chromosome 17"/>
</dbReference>
<keyword evidence="3" id="KW-0812">Transmembrane</keyword>
<gene>
    <name evidence="4" type="ORF">NC653_037644</name>
</gene>
<keyword evidence="5" id="KW-1185">Reference proteome</keyword>
<dbReference type="GO" id="GO:0005093">
    <property type="term" value="F:Rab GDP-dissociation inhibitor activity"/>
    <property type="evidence" value="ECO:0007669"/>
    <property type="project" value="InterPro"/>
</dbReference>
<dbReference type="SUPFAM" id="SSF51905">
    <property type="entry name" value="FAD/NAD(P)-binding domain"/>
    <property type="match status" value="1"/>
</dbReference>
<dbReference type="PANTHER" id="PTHR11787">
    <property type="entry name" value="RAB GDP-DISSOCIATION INHIBITOR"/>
    <property type="match status" value="1"/>
</dbReference>
<dbReference type="InterPro" id="IPR036188">
    <property type="entry name" value="FAD/NAD-bd_sf"/>
</dbReference>
<dbReference type="AlphaFoldDB" id="A0AAD6LES1"/>
<organism evidence="4 5">
    <name type="scientific">Populus alba x Populus x berolinensis</name>
    <dbReference type="NCBI Taxonomy" id="444605"/>
    <lineage>
        <taxon>Eukaryota</taxon>
        <taxon>Viridiplantae</taxon>
        <taxon>Streptophyta</taxon>
        <taxon>Embryophyta</taxon>
        <taxon>Tracheophyta</taxon>
        <taxon>Spermatophyta</taxon>
        <taxon>Magnoliopsida</taxon>
        <taxon>eudicotyledons</taxon>
        <taxon>Gunneridae</taxon>
        <taxon>Pentapetalae</taxon>
        <taxon>rosids</taxon>
        <taxon>fabids</taxon>
        <taxon>Malpighiales</taxon>
        <taxon>Salicaceae</taxon>
        <taxon>Saliceae</taxon>
        <taxon>Populus</taxon>
    </lineage>
</organism>
<sequence>MIIQLNLRLKHVLYMDRNDYYRGESTSLNHNQFIIANGGLVHVLIHIDVTKCLNLKVVDGSFVCNKRKIHKVPATDAEALKSSLMGLFEKHCAQKFFIYVQDYKDNDPKSREGLYVTKITTREVIAKNGLEDDTIDFVGHALGLYLDDGYLDQPALDFVKRMKVHLQFIEILVIGTFPRRITLYLSTIWTSRIVLEFDENGKAINVTFEGETIRCKKVIYEPFYLPNKVKKVGKVSRAICIISYPIPDTGDSHSAQVILPQKYSILDIFEDLFVNFHITSPTKTDNLEMELKAGIYLFSLVDEIFYGIYDRYVHENKEEDDHCFISIVSYKYTYHLYMSFLTLVTRLAGVFIYIAIINPYIVAQKRNLFMSPCNSTNKLVSYDATHFETTIQDVILMYSKITGKRI</sequence>
<dbReference type="PRINTS" id="PR00892">
    <property type="entry name" value="RABGDI"/>
</dbReference>
<accession>A0AAD6LES1</accession>
<dbReference type="GO" id="GO:0016192">
    <property type="term" value="P:vesicle-mediated transport"/>
    <property type="evidence" value="ECO:0007669"/>
    <property type="project" value="TreeGrafter"/>
</dbReference>
<dbReference type="GO" id="GO:0015031">
    <property type="term" value="P:protein transport"/>
    <property type="evidence" value="ECO:0007669"/>
    <property type="project" value="InterPro"/>
</dbReference>
<dbReference type="Pfam" id="PF00996">
    <property type="entry name" value="GDI"/>
    <property type="match status" value="1"/>
</dbReference>